<dbReference type="InterPro" id="IPR001872">
    <property type="entry name" value="Peptidase_A8"/>
</dbReference>
<evidence type="ECO:0000313" key="12">
    <source>
        <dbReference type="Proteomes" id="UP001160130"/>
    </source>
</evidence>
<keyword evidence="2 9" id="KW-1003">Cell membrane</keyword>
<dbReference type="PROSITE" id="PS00855">
    <property type="entry name" value="SPASE_II"/>
    <property type="match status" value="1"/>
</dbReference>
<comment type="function">
    <text evidence="9">This protein specifically catalyzes the removal of signal peptides from prolipoproteins.</text>
</comment>
<comment type="similarity">
    <text evidence="1 9 10">Belongs to the peptidase A8 family.</text>
</comment>
<gene>
    <name evidence="9" type="primary">lspA</name>
    <name evidence="11" type="ORF">M2272_001240</name>
</gene>
<dbReference type="PANTHER" id="PTHR33695:SF1">
    <property type="entry name" value="LIPOPROTEIN SIGNAL PEPTIDASE"/>
    <property type="match status" value="1"/>
</dbReference>
<evidence type="ECO:0000256" key="10">
    <source>
        <dbReference type="RuleBase" id="RU004181"/>
    </source>
</evidence>
<dbReference type="RefSeq" id="WP_280831285.1">
    <property type="nucleotide sequence ID" value="NZ_JARXVE010000002.1"/>
</dbReference>
<keyword evidence="5 9" id="KW-0064">Aspartyl protease</keyword>
<dbReference type="Proteomes" id="UP001160130">
    <property type="component" value="Unassembled WGS sequence"/>
</dbReference>
<evidence type="ECO:0000256" key="1">
    <source>
        <dbReference type="ARBA" id="ARBA00006139"/>
    </source>
</evidence>
<feature type="transmembrane region" description="Helical" evidence="9">
    <location>
        <begin position="146"/>
        <end position="169"/>
    </location>
</feature>
<evidence type="ECO:0000256" key="7">
    <source>
        <dbReference type="ARBA" id="ARBA00022989"/>
    </source>
</evidence>
<evidence type="ECO:0000256" key="8">
    <source>
        <dbReference type="ARBA" id="ARBA00023136"/>
    </source>
</evidence>
<accession>A0ABT6KWH8</accession>
<keyword evidence="4 9" id="KW-0812">Transmembrane</keyword>
<dbReference type="EC" id="3.4.23.36" evidence="9"/>
<dbReference type="Pfam" id="PF01252">
    <property type="entry name" value="Peptidase_A8"/>
    <property type="match status" value="1"/>
</dbReference>
<feature type="transmembrane region" description="Helical" evidence="9">
    <location>
        <begin position="104"/>
        <end position="125"/>
    </location>
</feature>
<keyword evidence="3 9" id="KW-0645">Protease</keyword>
<evidence type="ECO:0000256" key="3">
    <source>
        <dbReference type="ARBA" id="ARBA00022670"/>
    </source>
</evidence>
<feature type="transmembrane region" description="Helical" evidence="9">
    <location>
        <begin position="24"/>
        <end position="48"/>
    </location>
</feature>
<evidence type="ECO:0000256" key="2">
    <source>
        <dbReference type="ARBA" id="ARBA00022475"/>
    </source>
</evidence>
<evidence type="ECO:0000256" key="5">
    <source>
        <dbReference type="ARBA" id="ARBA00022750"/>
    </source>
</evidence>
<keyword evidence="12" id="KW-1185">Reference proteome</keyword>
<organism evidence="11 12">
    <name type="scientific">Mycolicibacterium frederiksbergense</name>
    <dbReference type="NCBI Taxonomy" id="117567"/>
    <lineage>
        <taxon>Bacteria</taxon>
        <taxon>Bacillati</taxon>
        <taxon>Actinomycetota</taxon>
        <taxon>Actinomycetes</taxon>
        <taxon>Mycobacteriales</taxon>
        <taxon>Mycobacteriaceae</taxon>
        <taxon>Mycolicibacterium</taxon>
    </lineage>
</organism>
<protein>
    <recommendedName>
        <fullName evidence="9">Lipoprotein signal peptidase</fullName>
        <ecNumber evidence="9">3.4.23.36</ecNumber>
    </recommendedName>
    <alternativeName>
        <fullName evidence="9">Prolipoprotein signal peptidase</fullName>
    </alternativeName>
    <alternativeName>
        <fullName evidence="9">Signal peptidase II</fullName>
        <shortName evidence="9">SPase II</shortName>
    </alternativeName>
</protein>
<reference evidence="11 12" key="1">
    <citation type="submission" date="2023-04" db="EMBL/GenBank/DDBJ databases">
        <title>Forest soil microbial communities from Buena Vista Peninsula, Colon Province, Panama.</title>
        <authorList>
            <person name="Bouskill N."/>
        </authorList>
    </citation>
    <scope>NUCLEOTIDE SEQUENCE [LARGE SCALE GENOMIC DNA]</scope>
    <source>
        <strain evidence="11 12">AC80</strain>
    </source>
</reference>
<proteinExistence type="inferred from homology"/>
<comment type="subcellular location">
    <subcellularLocation>
        <location evidence="9">Cell membrane</location>
        <topology evidence="9">Multi-pass membrane protein</topology>
    </subcellularLocation>
</comment>
<keyword evidence="8 9" id="KW-0472">Membrane</keyword>
<dbReference type="EMBL" id="JARXVE010000002">
    <property type="protein sequence ID" value="MDH6194611.1"/>
    <property type="molecule type" value="Genomic_DNA"/>
</dbReference>
<evidence type="ECO:0000256" key="6">
    <source>
        <dbReference type="ARBA" id="ARBA00022801"/>
    </source>
</evidence>
<comment type="pathway">
    <text evidence="9">Protein modification; lipoprotein biosynthesis (signal peptide cleavage).</text>
</comment>
<evidence type="ECO:0000256" key="9">
    <source>
        <dbReference type="HAMAP-Rule" id="MF_00161"/>
    </source>
</evidence>
<dbReference type="GO" id="GO:0004190">
    <property type="term" value="F:aspartic-type endopeptidase activity"/>
    <property type="evidence" value="ECO:0007669"/>
    <property type="project" value="UniProtKB-EC"/>
</dbReference>
<sequence>MTADIAGFSGGKGTGPVLPTRRRLLSMAAGVVLLVDVGTKTLAVGLLAPDRAFPLLGDSVVCVLTRNSGAALSMAANRTVVLTGVVLFVAITVAWIGAYVRSPWWALGLGMVLGGATGNLVDRFFRAPGPLRGHVIDFLAIGPTPVFNVADLGVLAGVALLITLSLLGFPFNGVARTSGPHAGS</sequence>
<feature type="transmembrane region" description="Helical" evidence="9">
    <location>
        <begin position="80"/>
        <end position="98"/>
    </location>
</feature>
<name>A0ABT6KWH8_9MYCO</name>
<comment type="catalytic activity">
    <reaction evidence="9">
        <text>Release of signal peptides from bacterial membrane prolipoproteins. Hydrolyzes -Xaa-Yaa-Zaa-|-(S,diacylglyceryl)Cys-, in which Xaa is hydrophobic (preferably Leu), and Yaa (Ala or Ser) and Zaa (Gly or Ala) have small, neutral side chains.</text>
        <dbReference type="EC" id="3.4.23.36"/>
    </reaction>
</comment>
<dbReference type="PRINTS" id="PR00781">
    <property type="entry name" value="LIPOSIGPTASE"/>
</dbReference>
<evidence type="ECO:0000313" key="11">
    <source>
        <dbReference type="EMBL" id="MDH6194611.1"/>
    </source>
</evidence>
<feature type="active site" evidence="9">
    <location>
        <position position="137"/>
    </location>
</feature>
<comment type="caution">
    <text evidence="11">The sequence shown here is derived from an EMBL/GenBank/DDBJ whole genome shotgun (WGS) entry which is preliminary data.</text>
</comment>
<keyword evidence="7 9" id="KW-1133">Transmembrane helix</keyword>
<keyword evidence="6 9" id="KW-0378">Hydrolase</keyword>
<feature type="active site" evidence="9">
    <location>
        <position position="151"/>
    </location>
</feature>
<evidence type="ECO:0000256" key="4">
    <source>
        <dbReference type="ARBA" id="ARBA00022692"/>
    </source>
</evidence>
<dbReference type="PANTHER" id="PTHR33695">
    <property type="entry name" value="LIPOPROTEIN SIGNAL PEPTIDASE"/>
    <property type="match status" value="1"/>
</dbReference>
<dbReference type="HAMAP" id="MF_00161">
    <property type="entry name" value="LspA"/>
    <property type="match status" value="1"/>
</dbReference>